<dbReference type="CDD" id="cd04301">
    <property type="entry name" value="NAT_SF"/>
    <property type="match status" value="1"/>
</dbReference>
<dbReference type="GO" id="GO:0016747">
    <property type="term" value="F:acyltransferase activity, transferring groups other than amino-acyl groups"/>
    <property type="evidence" value="ECO:0007669"/>
    <property type="project" value="InterPro"/>
</dbReference>
<evidence type="ECO:0000313" key="3">
    <source>
        <dbReference type="EMBL" id="RCV61574.1"/>
    </source>
</evidence>
<proteinExistence type="predicted"/>
<dbReference type="Pfam" id="PF00583">
    <property type="entry name" value="Acetyltransf_1"/>
    <property type="match status" value="1"/>
</dbReference>
<dbReference type="Gene3D" id="3.40.630.30">
    <property type="match status" value="1"/>
</dbReference>
<dbReference type="OrthoDB" id="7057833at2"/>
<feature type="domain" description="N-acetyltransferase" evidence="2">
    <location>
        <begin position="56"/>
        <end position="202"/>
    </location>
</feature>
<gene>
    <name evidence="3" type="ORF">DEF24_03795</name>
</gene>
<evidence type="ECO:0000256" key="1">
    <source>
        <dbReference type="SAM" id="MobiDB-lite"/>
    </source>
</evidence>
<keyword evidence="3" id="KW-0808">Transferase</keyword>
<evidence type="ECO:0000259" key="2">
    <source>
        <dbReference type="PROSITE" id="PS51186"/>
    </source>
</evidence>
<dbReference type="InterPro" id="IPR052523">
    <property type="entry name" value="Trichothecene_AcTrans"/>
</dbReference>
<dbReference type="PROSITE" id="PS51186">
    <property type="entry name" value="GNAT"/>
    <property type="match status" value="1"/>
</dbReference>
<dbReference type="RefSeq" id="WP_114396705.1">
    <property type="nucleotide sequence ID" value="NZ_QEIM01000016.1"/>
</dbReference>
<dbReference type="AlphaFoldDB" id="A0A368T9Z3"/>
<dbReference type="InterPro" id="IPR000182">
    <property type="entry name" value="GNAT_dom"/>
</dbReference>
<dbReference type="PANTHER" id="PTHR42791">
    <property type="entry name" value="GNAT FAMILY ACETYLTRANSFERASE"/>
    <property type="match status" value="1"/>
</dbReference>
<organism evidence="3 4">
    <name type="scientific">Marinitenerispora sediminis</name>
    <dbReference type="NCBI Taxonomy" id="1931232"/>
    <lineage>
        <taxon>Bacteria</taxon>
        <taxon>Bacillati</taxon>
        <taxon>Actinomycetota</taxon>
        <taxon>Actinomycetes</taxon>
        <taxon>Streptosporangiales</taxon>
        <taxon>Nocardiopsidaceae</taxon>
        <taxon>Marinitenerispora</taxon>
    </lineage>
</organism>
<sequence>MTSNTPYASVWRADAAERQVVVDVFTEAFMDDPVARWLFPEASERARLQQRFYRAQLAHPAAEADLAGHREGAALWLRLAAGQSPHGQHPEAPAAGPPPDFGAGGARLHALGQALARRHLGREPHLYLACMGVAAGRQGGGLGSAMLRHRLRRADADGLAAYLEASSPRSRALYQRHGFEDLGAPVRVADGPPLWPMWRPACR</sequence>
<protein>
    <submittedName>
        <fullName evidence="3">GNAT family N-acetyltransferase</fullName>
    </submittedName>
</protein>
<evidence type="ECO:0000313" key="4">
    <source>
        <dbReference type="Proteomes" id="UP000253318"/>
    </source>
</evidence>
<name>A0A368T9Z3_9ACTN</name>
<dbReference type="InterPro" id="IPR016181">
    <property type="entry name" value="Acyl_CoA_acyltransferase"/>
</dbReference>
<reference evidence="3 4" key="1">
    <citation type="submission" date="2018-04" db="EMBL/GenBank/DDBJ databases">
        <title>Novel actinobacteria from marine sediment.</title>
        <authorList>
            <person name="Ng Z.Y."/>
            <person name="Tan G.Y.A."/>
        </authorList>
    </citation>
    <scope>NUCLEOTIDE SEQUENCE [LARGE SCALE GENOMIC DNA]</scope>
    <source>
        <strain evidence="3 4">TPS81</strain>
    </source>
</reference>
<comment type="caution">
    <text evidence="3">The sequence shown here is derived from an EMBL/GenBank/DDBJ whole genome shotgun (WGS) entry which is preliminary data.</text>
</comment>
<dbReference type="PANTHER" id="PTHR42791:SF1">
    <property type="entry name" value="N-ACETYLTRANSFERASE DOMAIN-CONTAINING PROTEIN"/>
    <property type="match status" value="1"/>
</dbReference>
<dbReference type="EMBL" id="QEIN01000017">
    <property type="protein sequence ID" value="RCV61574.1"/>
    <property type="molecule type" value="Genomic_DNA"/>
</dbReference>
<dbReference type="SUPFAM" id="SSF55729">
    <property type="entry name" value="Acyl-CoA N-acyltransferases (Nat)"/>
    <property type="match status" value="1"/>
</dbReference>
<accession>A0A368T9Z3</accession>
<dbReference type="Proteomes" id="UP000253318">
    <property type="component" value="Unassembled WGS sequence"/>
</dbReference>
<keyword evidence="4" id="KW-1185">Reference proteome</keyword>
<feature type="region of interest" description="Disordered" evidence="1">
    <location>
        <begin position="82"/>
        <end position="103"/>
    </location>
</feature>